<sequence length="43" mass="4625">MSQKREKGNSQKGKPNSDTVANTLSAEELDKAIHPTKGQNAKS</sequence>
<proteinExistence type="predicted"/>
<evidence type="ECO:0000313" key="2">
    <source>
        <dbReference type="EMBL" id="MFL8936893.1"/>
    </source>
</evidence>
<accession>A0ABW8VNC6</accession>
<dbReference type="EMBL" id="JBJOSA010000006">
    <property type="protein sequence ID" value="MFL8936893.1"/>
    <property type="molecule type" value="Genomic_DNA"/>
</dbReference>
<comment type="caution">
    <text evidence="2">The sequence shown here is derived from an EMBL/GenBank/DDBJ whole genome shotgun (WGS) entry which is preliminary data.</text>
</comment>
<name>A0ABW8VNC6_9BACI</name>
<keyword evidence="3" id="KW-1185">Reference proteome</keyword>
<evidence type="ECO:0000256" key="1">
    <source>
        <dbReference type="SAM" id="MobiDB-lite"/>
    </source>
</evidence>
<gene>
    <name evidence="2" type="ORF">ACKA06_08855</name>
</gene>
<feature type="compositionally biased region" description="Polar residues" evidence="1">
    <location>
        <begin position="10"/>
        <end position="25"/>
    </location>
</feature>
<dbReference type="RefSeq" id="WP_411159455.1">
    <property type="nucleotide sequence ID" value="NZ_JBJOSA010000006.1"/>
</dbReference>
<feature type="region of interest" description="Disordered" evidence="1">
    <location>
        <begin position="1"/>
        <end position="43"/>
    </location>
</feature>
<evidence type="ECO:0000313" key="3">
    <source>
        <dbReference type="Proteomes" id="UP001628668"/>
    </source>
</evidence>
<protein>
    <submittedName>
        <fullName evidence="2">Uncharacterized protein</fullName>
    </submittedName>
</protein>
<organism evidence="2 3">
    <name type="scientific">Rossellomorea oryzaecorticis</name>
    <dbReference type="NCBI Taxonomy" id="1396505"/>
    <lineage>
        <taxon>Bacteria</taxon>
        <taxon>Bacillati</taxon>
        <taxon>Bacillota</taxon>
        <taxon>Bacilli</taxon>
        <taxon>Bacillales</taxon>
        <taxon>Bacillaceae</taxon>
        <taxon>Rossellomorea</taxon>
    </lineage>
</organism>
<dbReference type="Proteomes" id="UP001628668">
    <property type="component" value="Unassembled WGS sequence"/>
</dbReference>
<reference evidence="2 3" key="1">
    <citation type="submission" date="2024-12" db="EMBL/GenBank/DDBJ databases">
        <authorList>
            <person name="Li X."/>
            <person name="Zhang D."/>
        </authorList>
    </citation>
    <scope>NUCLEOTIDE SEQUENCE [LARGE SCALE GENOMIC DNA]</scope>
    <source>
        <strain evidence="2 3">JCM19602</strain>
    </source>
</reference>